<feature type="domain" description="GGDEF" evidence="4">
    <location>
        <begin position="480"/>
        <end position="611"/>
    </location>
</feature>
<feature type="domain" description="Response regulatory" evidence="2">
    <location>
        <begin position="322"/>
        <end position="438"/>
    </location>
</feature>
<dbReference type="CDD" id="cd01948">
    <property type="entry name" value="EAL"/>
    <property type="match status" value="1"/>
</dbReference>
<dbReference type="InterPro" id="IPR043128">
    <property type="entry name" value="Rev_trsase/Diguanyl_cyclase"/>
</dbReference>
<dbReference type="PANTHER" id="PTHR33121:SF70">
    <property type="entry name" value="SIGNALING PROTEIN YKOW"/>
    <property type="match status" value="1"/>
</dbReference>
<dbReference type="PROSITE" id="PS50887">
    <property type="entry name" value="GGDEF"/>
    <property type="match status" value="1"/>
</dbReference>
<dbReference type="Pfam" id="PF00563">
    <property type="entry name" value="EAL"/>
    <property type="match status" value="1"/>
</dbReference>
<organism evidence="5 6">
    <name type="scientific">Rehaibacterium terrae</name>
    <dbReference type="NCBI Taxonomy" id="1341696"/>
    <lineage>
        <taxon>Bacteria</taxon>
        <taxon>Pseudomonadati</taxon>
        <taxon>Pseudomonadota</taxon>
        <taxon>Gammaproteobacteria</taxon>
        <taxon>Lysobacterales</taxon>
        <taxon>Lysobacteraceae</taxon>
        <taxon>Rehaibacterium</taxon>
    </lineage>
</organism>
<dbReference type="PROSITE" id="PS50883">
    <property type="entry name" value="EAL"/>
    <property type="match status" value="1"/>
</dbReference>
<evidence type="ECO:0000256" key="1">
    <source>
        <dbReference type="PROSITE-ProRule" id="PRU00169"/>
    </source>
</evidence>
<protein>
    <submittedName>
        <fullName evidence="5">EAL domain-containing protein (Putative c-di-GMP-specific phosphodiesterase class I)/PleD family two-component response regulator</fullName>
    </submittedName>
</protein>
<dbReference type="InterPro" id="IPR029787">
    <property type="entry name" value="Nucleotide_cyclase"/>
</dbReference>
<dbReference type="SMART" id="SM00267">
    <property type="entry name" value="GGDEF"/>
    <property type="match status" value="1"/>
</dbReference>
<dbReference type="Proteomes" id="UP000519004">
    <property type="component" value="Unassembled WGS sequence"/>
</dbReference>
<dbReference type="InterPro" id="IPR000160">
    <property type="entry name" value="GGDEF_dom"/>
</dbReference>
<dbReference type="InterPro" id="IPR011006">
    <property type="entry name" value="CheY-like_superfamily"/>
</dbReference>
<feature type="domain" description="EAL" evidence="3">
    <location>
        <begin position="621"/>
        <end position="872"/>
    </location>
</feature>
<dbReference type="RefSeq" id="WP_183948142.1">
    <property type="nucleotide sequence ID" value="NZ_JACHHX010000007.1"/>
</dbReference>
<feature type="modified residue" description="4-aspartylphosphate" evidence="1">
    <location>
        <position position="371"/>
    </location>
</feature>
<dbReference type="PANTHER" id="PTHR33121">
    <property type="entry name" value="CYCLIC DI-GMP PHOSPHODIESTERASE PDEF"/>
    <property type="match status" value="1"/>
</dbReference>
<gene>
    <name evidence="5" type="ORF">HNQ58_001357</name>
</gene>
<keyword evidence="1" id="KW-0597">Phosphoprotein</keyword>
<evidence type="ECO:0000259" key="4">
    <source>
        <dbReference type="PROSITE" id="PS50887"/>
    </source>
</evidence>
<dbReference type="Gene3D" id="3.40.50.2300">
    <property type="match status" value="1"/>
</dbReference>
<dbReference type="PROSITE" id="PS50110">
    <property type="entry name" value="RESPONSE_REGULATORY"/>
    <property type="match status" value="1"/>
</dbReference>
<dbReference type="InterPro" id="IPR001789">
    <property type="entry name" value="Sig_transdc_resp-reg_receiver"/>
</dbReference>
<evidence type="ECO:0000313" key="5">
    <source>
        <dbReference type="EMBL" id="MBB5015459.1"/>
    </source>
</evidence>
<dbReference type="EMBL" id="JACHHX010000007">
    <property type="protein sequence ID" value="MBB5015459.1"/>
    <property type="molecule type" value="Genomic_DNA"/>
</dbReference>
<proteinExistence type="predicted"/>
<evidence type="ECO:0000313" key="6">
    <source>
        <dbReference type="Proteomes" id="UP000519004"/>
    </source>
</evidence>
<sequence length="872" mass="94607">MPSQPTSMPHDASAPATAAGAFVRHLPRRVEALARRIQRLSRNGWDINALSLLHHDARWLADASVRHGLDDVGSGLRALEQLLHAHLDIPALPTAEAAAPMLETLANLRSRLPQPLAASAQSAPTFGNIARVEVPPPGYWRRWSGDAPPPVAVAVRPAAPAGEAAMAAKKSHGTKSAGDASATQAETDSGILTHIFHLTDGSALSCELDQRLEAAGYSVEPFTEAEQLHDLLGERLPLLVVVDSAHIEALEAVGAALRAARQRTGLRLPLATIAAEDDLGIRLTARRAGADALIIAPPGAGEVLQQLHVLLEPPEEREPAYRVLIVEDDRSQGLFAESILRNAGMETRVADDPFQVLAIMEEFAPDLLLMDLHMPGCNGMELTALIREHDRFLHTPIVFLSGESDQDLHFEALDAGGDDFLAKPVRPRHLISAVQNRIRRARALAGRTQPSPVIRRDGGLLGRRRLLARIDAALASRSPRPAGVLFIDIEGGVHLREQLGLAALERLMAEAGTLLAERLGKDMPVARYGDASFIVFATEQDEAALEPLAADLRRTLAEHSFEVDQRPVRLRALVGACALASTFPDAGTLLNAAERACHEARGSESGVRLHRPRQHLELAREQALLAQIERAITEGGFELHYQPIVAVQGGDEAQFQALLRLRDAEGGLHPAAELIPLAERHGLMVDIDRWVMGQALAALERSRREARPLRLFVSQSSLTLAARDQIQWLRERISRQDTPASALVIEIRLDDAILNTDSVQAFCAALVADGVQFCLSQCEAGRDGLALLERLPLSYVKLAPKYLAASSTQALRDELKVLIDHAHRRNLLVIGHRVEDPQAAATLWVSGIDFLQGNLVQRAGDDLAFDFQSAVL</sequence>
<comment type="caution">
    <text evidence="5">The sequence shown here is derived from an EMBL/GenBank/DDBJ whole genome shotgun (WGS) entry which is preliminary data.</text>
</comment>
<accession>A0A7W7XZQ8</accession>
<evidence type="ECO:0000259" key="2">
    <source>
        <dbReference type="PROSITE" id="PS50110"/>
    </source>
</evidence>
<dbReference type="GO" id="GO:0000160">
    <property type="term" value="P:phosphorelay signal transduction system"/>
    <property type="evidence" value="ECO:0007669"/>
    <property type="project" value="InterPro"/>
</dbReference>
<dbReference type="Gene3D" id="3.20.20.450">
    <property type="entry name" value="EAL domain"/>
    <property type="match status" value="1"/>
</dbReference>
<dbReference type="CDD" id="cd17546">
    <property type="entry name" value="REC_hyHK_CKI1_RcsC-like"/>
    <property type="match status" value="1"/>
</dbReference>
<evidence type="ECO:0000259" key="3">
    <source>
        <dbReference type="PROSITE" id="PS50883"/>
    </source>
</evidence>
<dbReference type="InterPro" id="IPR001633">
    <property type="entry name" value="EAL_dom"/>
</dbReference>
<dbReference type="SUPFAM" id="SSF52172">
    <property type="entry name" value="CheY-like"/>
    <property type="match status" value="2"/>
</dbReference>
<dbReference type="InterPro" id="IPR035919">
    <property type="entry name" value="EAL_sf"/>
</dbReference>
<dbReference type="SMART" id="SM00448">
    <property type="entry name" value="REC"/>
    <property type="match status" value="1"/>
</dbReference>
<dbReference type="SUPFAM" id="SSF141868">
    <property type="entry name" value="EAL domain-like"/>
    <property type="match status" value="1"/>
</dbReference>
<keyword evidence="6" id="KW-1185">Reference proteome</keyword>
<dbReference type="GO" id="GO:0071111">
    <property type="term" value="F:cyclic-guanylate-specific phosphodiesterase activity"/>
    <property type="evidence" value="ECO:0007669"/>
    <property type="project" value="InterPro"/>
</dbReference>
<dbReference type="Pfam" id="PF00072">
    <property type="entry name" value="Response_reg"/>
    <property type="match status" value="1"/>
</dbReference>
<dbReference type="Gene3D" id="3.30.70.270">
    <property type="match status" value="1"/>
</dbReference>
<dbReference type="InterPro" id="IPR050706">
    <property type="entry name" value="Cyclic-di-GMP_PDE-like"/>
</dbReference>
<name>A0A7W7XZQ8_9GAMM</name>
<dbReference type="Pfam" id="PF00990">
    <property type="entry name" value="GGDEF"/>
    <property type="match status" value="1"/>
</dbReference>
<dbReference type="SUPFAM" id="SSF55073">
    <property type="entry name" value="Nucleotide cyclase"/>
    <property type="match status" value="1"/>
</dbReference>
<dbReference type="AlphaFoldDB" id="A0A7W7XZQ8"/>
<reference evidence="5 6" key="1">
    <citation type="submission" date="2020-08" db="EMBL/GenBank/DDBJ databases">
        <title>Genomic Encyclopedia of Type Strains, Phase IV (KMG-IV): sequencing the most valuable type-strain genomes for metagenomic binning, comparative biology and taxonomic classification.</title>
        <authorList>
            <person name="Goeker M."/>
        </authorList>
    </citation>
    <scope>NUCLEOTIDE SEQUENCE [LARGE SCALE GENOMIC DNA]</scope>
    <source>
        <strain evidence="5 6">DSM 25897</strain>
    </source>
</reference>
<dbReference type="SMART" id="SM00052">
    <property type="entry name" value="EAL"/>
    <property type="match status" value="1"/>
</dbReference>